<organism evidence="2 3">
    <name type="scientific">Paractinoplanes rishiriensis</name>
    <dbReference type="NCBI Taxonomy" id="1050105"/>
    <lineage>
        <taxon>Bacteria</taxon>
        <taxon>Bacillati</taxon>
        <taxon>Actinomycetota</taxon>
        <taxon>Actinomycetes</taxon>
        <taxon>Micromonosporales</taxon>
        <taxon>Micromonosporaceae</taxon>
        <taxon>Paractinoplanes</taxon>
    </lineage>
</organism>
<feature type="region of interest" description="Disordered" evidence="1">
    <location>
        <begin position="1"/>
        <end position="21"/>
    </location>
</feature>
<evidence type="ECO:0000313" key="3">
    <source>
        <dbReference type="Proteomes" id="UP000636960"/>
    </source>
</evidence>
<gene>
    <name evidence="2" type="ORF">Ari01nite_87470</name>
</gene>
<sequence length="60" mass="6882">MEDAKQATLTAHARLSNHNAEQDRTAWAHFTQAVRELSRQPQYADLDIVVDSVEDTDQWT</sequence>
<dbReference type="RefSeq" id="WP_203789919.1">
    <property type="nucleotide sequence ID" value="NZ_BOMV01000101.1"/>
</dbReference>
<reference evidence="2" key="1">
    <citation type="submission" date="2021-01" db="EMBL/GenBank/DDBJ databases">
        <title>Whole genome shotgun sequence of Actinoplanes rishiriensis NBRC 108556.</title>
        <authorList>
            <person name="Komaki H."/>
            <person name="Tamura T."/>
        </authorList>
    </citation>
    <scope>NUCLEOTIDE SEQUENCE</scope>
    <source>
        <strain evidence="2">NBRC 108556</strain>
    </source>
</reference>
<accession>A0A919K8E2</accession>
<name>A0A919K8E2_9ACTN</name>
<evidence type="ECO:0000313" key="2">
    <source>
        <dbReference type="EMBL" id="GIF01283.1"/>
    </source>
</evidence>
<comment type="caution">
    <text evidence="2">The sequence shown here is derived from an EMBL/GenBank/DDBJ whole genome shotgun (WGS) entry which is preliminary data.</text>
</comment>
<evidence type="ECO:0000256" key="1">
    <source>
        <dbReference type="SAM" id="MobiDB-lite"/>
    </source>
</evidence>
<dbReference type="EMBL" id="BOMV01000101">
    <property type="protein sequence ID" value="GIF01283.1"/>
    <property type="molecule type" value="Genomic_DNA"/>
</dbReference>
<dbReference type="AlphaFoldDB" id="A0A919K8E2"/>
<keyword evidence="3" id="KW-1185">Reference proteome</keyword>
<dbReference type="Proteomes" id="UP000636960">
    <property type="component" value="Unassembled WGS sequence"/>
</dbReference>
<proteinExistence type="predicted"/>
<protein>
    <submittedName>
        <fullName evidence="2">Uncharacterized protein</fullName>
    </submittedName>
</protein>